<evidence type="ECO:0000256" key="7">
    <source>
        <dbReference type="ARBA" id="ARBA00022598"/>
    </source>
</evidence>
<evidence type="ECO:0000313" key="18">
    <source>
        <dbReference type="EMBL" id="SHK25196.1"/>
    </source>
</evidence>
<evidence type="ECO:0000256" key="9">
    <source>
        <dbReference type="ARBA" id="ARBA00022755"/>
    </source>
</evidence>
<comment type="pathway">
    <text evidence="2 15">Purine metabolism; IMP biosynthesis via de novo pathway; 5-amino-1-(5-phospho-D-ribosyl)imidazole from N(2)-formyl-N(1)-(5-phospho-D-ribosyl)glycinamide: step 2/2.</text>
</comment>
<dbReference type="EC" id="6.3.3.1" evidence="4 15"/>
<dbReference type="UniPathway" id="UPA00074">
    <property type="reaction ID" value="UER00129"/>
</dbReference>
<keyword evidence="6 15" id="KW-0963">Cytoplasm</keyword>
<evidence type="ECO:0000256" key="15">
    <source>
        <dbReference type="HAMAP-Rule" id="MF_00741"/>
    </source>
</evidence>
<evidence type="ECO:0000259" key="17">
    <source>
        <dbReference type="Pfam" id="PF02769"/>
    </source>
</evidence>
<accession>A0A1M6QYG5</accession>
<dbReference type="STRING" id="1830138.SAMN05443507_1117"/>
<sequence length="342" mass="36214">MSEDVYKAAGVDIDAGNEAAKRYARLARTTQTSGVLGRIGGFAGGFQLDLQAFPKPVLFSGTDGVGTKLKIAFELDRHHTIGIDCVAMCVNDILTAGATPLFFLDYLAVERLSVDVAEAVVGGVAEGCRLAGCALVGGETAEMPGMYHPGEYDVAGFAVGVANRDRIVDGSLVQEGHVLLGLASSGMHSNGYSLVRKIVADQRLSYTQTFPGSMMSLGEALLQPTRIYVKPVLEALSLGLPIHAMAHITGGGLIENVPRCLPEGLTVQFDSSAWSLPPLMTFLLEQSGLSLRAVQRVWNLGIGYVLVVPKESATSCLEWFKAAGETAYPIGQVIAGDEPVWN</sequence>
<evidence type="ECO:0000256" key="4">
    <source>
        <dbReference type="ARBA" id="ARBA00013047"/>
    </source>
</evidence>
<dbReference type="NCBIfam" id="TIGR00878">
    <property type="entry name" value="purM"/>
    <property type="match status" value="1"/>
</dbReference>
<dbReference type="RefSeq" id="WP_072873966.1">
    <property type="nucleotide sequence ID" value="NZ_FRAF01000011.1"/>
</dbReference>
<evidence type="ECO:0000256" key="11">
    <source>
        <dbReference type="ARBA" id="ARBA00031908"/>
    </source>
</evidence>
<dbReference type="GO" id="GO:0005524">
    <property type="term" value="F:ATP binding"/>
    <property type="evidence" value="ECO:0007669"/>
    <property type="project" value="UniProtKB-KW"/>
</dbReference>
<dbReference type="InterPro" id="IPR036676">
    <property type="entry name" value="PurM-like_C_sf"/>
</dbReference>
<dbReference type="InterPro" id="IPR004733">
    <property type="entry name" value="PurM_cligase"/>
</dbReference>
<dbReference type="EMBL" id="FRAF01000011">
    <property type="protein sequence ID" value="SHK25196.1"/>
    <property type="molecule type" value="Genomic_DNA"/>
</dbReference>
<evidence type="ECO:0000256" key="2">
    <source>
        <dbReference type="ARBA" id="ARBA00004686"/>
    </source>
</evidence>
<reference evidence="19" key="1">
    <citation type="submission" date="2016-11" db="EMBL/GenBank/DDBJ databases">
        <authorList>
            <person name="Varghese N."/>
            <person name="Submissions S."/>
        </authorList>
    </citation>
    <scope>NUCLEOTIDE SEQUENCE [LARGE SCALE GENOMIC DNA]</scope>
    <source>
        <strain evidence="19">USBA-503</strain>
    </source>
</reference>
<dbReference type="GO" id="GO:0006189">
    <property type="term" value="P:'de novo' IMP biosynthetic process"/>
    <property type="evidence" value="ECO:0007669"/>
    <property type="project" value="UniProtKB-UniRule"/>
</dbReference>
<dbReference type="Gene3D" id="3.90.650.10">
    <property type="entry name" value="PurM-like C-terminal domain"/>
    <property type="match status" value="1"/>
</dbReference>
<feature type="domain" description="PurM-like C-terminal" evidence="17">
    <location>
        <begin position="174"/>
        <end position="338"/>
    </location>
</feature>
<evidence type="ECO:0000256" key="3">
    <source>
        <dbReference type="ARBA" id="ARBA00010280"/>
    </source>
</evidence>
<evidence type="ECO:0000256" key="6">
    <source>
        <dbReference type="ARBA" id="ARBA00022490"/>
    </source>
</evidence>
<keyword evidence="10 15" id="KW-0067">ATP-binding</keyword>
<name>A0A1M6QYG5_9BACL</name>
<dbReference type="Pfam" id="PF02769">
    <property type="entry name" value="AIRS_C"/>
    <property type="match status" value="1"/>
</dbReference>
<evidence type="ECO:0000256" key="14">
    <source>
        <dbReference type="ARBA" id="ARBA00049057"/>
    </source>
</evidence>
<dbReference type="GO" id="GO:0046084">
    <property type="term" value="P:adenine biosynthetic process"/>
    <property type="evidence" value="ECO:0007669"/>
    <property type="project" value="TreeGrafter"/>
</dbReference>
<dbReference type="PANTHER" id="PTHR10520">
    <property type="entry name" value="TRIFUNCTIONAL PURINE BIOSYNTHETIC PROTEIN ADENOSINE-3-RELATED"/>
    <property type="match status" value="1"/>
</dbReference>
<feature type="domain" description="PurM-like N-terminal" evidence="16">
    <location>
        <begin position="58"/>
        <end position="162"/>
    </location>
</feature>
<evidence type="ECO:0000256" key="12">
    <source>
        <dbReference type="ARBA" id="ARBA00032931"/>
    </source>
</evidence>
<evidence type="ECO:0000256" key="1">
    <source>
        <dbReference type="ARBA" id="ARBA00004496"/>
    </source>
</evidence>
<dbReference type="InterPro" id="IPR016188">
    <property type="entry name" value="PurM-like_N"/>
</dbReference>
<dbReference type="CDD" id="cd02196">
    <property type="entry name" value="PurM"/>
    <property type="match status" value="1"/>
</dbReference>
<dbReference type="SUPFAM" id="SSF55326">
    <property type="entry name" value="PurM N-terminal domain-like"/>
    <property type="match status" value="1"/>
</dbReference>
<evidence type="ECO:0000256" key="5">
    <source>
        <dbReference type="ARBA" id="ARBA00020367"/>
    </source>
</evidence>
<dbReference type="PANTHER" id="PTHR10520:SF12">
    <property type="entry name" value="TRIFUNCTIONAL PURINE BIOSYNTHETIC PROTEIN ADENOSINE-3"/>
    <property type="match status" value="1"/>
</dbReference>
<dbReference type="Proteomes" id="UP000184016">
    <property type="component" value="Unassembled WGS sequence"/>
</dbReference>
<dbReference type="GO" id="GO:0005829">
    <property type="term" value="C:cytosol"/>
    <property type="evidence" value="ECO:0007669"/>
    <property type="project" value="TreeGrafter"/>
</dbReference>
<comment type="subcellular location">
    <subcellularLocation>
        <location evidence="1 15">Cytoplasm</location>
    </subcellularLocation>
</comment>
<proteinExistence type="inferred from homology"/>
<organism evidence="18 19">
    <name type="scientific">Alicyclobacillus tolerans</name>
    <dbReference type="NCBI Taxonomy" id="90970"/>
    <lineage>
        <taxon>Bacteria</taxon>
        <taxon>Bacillati</taxon>
        <taxon>Bacillota</taxon>
        <taxon>Bacilli</taxon>
        <taxon>Bacillales</taxon>
        <taxon>Alicyclobacillaceae</taxon>
        <taxon>Alicyclobacillus</taxon>
    </lineage>
</organism>
<evidence type="ECO:0000313" key="19">
    <source>
        <dbReference type="Proteomes" id="UP000184016"/>
    </source>
</evidence>
<dbReference type="OrthoDB" id="9802507at2"/>
<evidence type="ECO:0000256" key="10">
    <source>
        <dbReference type="ARBA" id="ARBA00022840"/>
    </source>
</evidence>
<keyword evidence="9 15" id="KW-0658">Purine biosynthesis</keyword>
<keyword evidence="8 15" id="KW-0547">Nucleotide-binding</keyword>
<dbReference type="InterPro" id="IPR036921">
    <property type="entry name" value="PurM-like_N_sf"/>
</dbReference>
<evidence type="ECO:0000259" key="16">
    <source>
        <dbReference type="Pfam" id="PF00586"/>
    </source>
</evidence>
<dbReference type="AlphaFoldDB" id="A0A1M6QYG5"/>
<keyword evidence="7 15" id="KW-0436">Ligase</keyword>
<dbReference type="FunFam" id="3.90.650.10:FF:000011">
    <property type="entry name" value="Phosphoribosylformylglycinamidine cyclo-ligase"/>
    <property type="match status" value="1"/>
</dbReference>
<comment type="catalytic activity">
    <reaction evidence="14 15">
        <text>2-formamido-N(1)-(5-O-phospho-beta-D-ribosyl)acetamidine + ATP = 5-amino-1-(5-phospho-beta-D-ribosyl)imidazole + ADP + phosphate + H(+)</text>
        <dbReference type="Rhea" id="RHEA:23032"/>
        <dbReference type="ChEBI" id="CHEBI:15378"/>
        <dbReference type="ChEBI" id="CHEBI:30616"/>
        <dbReference type="ChEBI" id="CHEBI:43474"/>
        <dbReference type="ChEBI" id="CHEBI:137981"/>
        <dbReference type="ChEBI" id="CHEBI:147287"/>
        <dbReference type="ChEBI" id="CHEBI:456216"/>
        <dbReference type="EC" id="6.3.3.1"/>
    </reaction>
</comment>
<dbReference type="Gene3D" id="3.30.1330.10">
    <property type="entry name" value="PurM-like, N-terminal domain"/>
    <property type="match status" value="1"/>
</dbReference>
<dbReference type="HAMAP" id="MF_00741">
    <property type="entry name" value="AIRS"/>
    <property type="match status" value="1"/>
</dbReference>
<dbReference type="InterPro" id="IPR010918">
    <property type="entry name" value="PurM-like_C_dom"/>
</dbReference>
<protein>
    <recommendedName>
        <fullName evidence="5 15">Phosphoribosylformylglycinamidine cyclo-ligase</fullName>
        <ecNumber evidence="4 15">6.3.3.1</ecNumber>
    </recommendedName>
    <alternativeName>
        <fullName evidence="12 15">AIR synthase</fullName>
    </alternativeName>
    <alternativeName>
        <fullName evidence="13 15">AIRS</fullName>
    </alternativeName>
    <alternativeName>
        <fullName evidence="11 15">Phosphoribosyl-aminoimidazole synthetase</fullName>
    </alternativeName>
</protein>
<evidence type="ECO:0000256" key="13">
    <source>
        <dbReference type="ARBA" id="ARBA00033093"/>
    </source>
</evidence>
<dbReference type="FunFam" id="3.30.1330.10:FF:000001">
    <property type="entry name" value="Phosphoribosylformylglycinamidine cyclo-ligase"/>
    <property type="match status" value="1"/>
</dbReference>
<keyword evidence="19" id="KW-1185">Reference proteome</keyword>
<dbReference type="Pfam" id="PF00586">
    <property type="entry name" value="AIRS"/>
    <property type="match status" value="1"/>
</dbReference>
<evidence type="ECO:0000256" key="8">
    <source>
        <dbReference type="ARBA" id="ARBA00022741"/>
    </source>
</evidence>
<dbReference type="GO" id="GO:0004637">
    <property type="term" value="F:phosphoribosylamine-glycine ligase activity"/>
    <property type="evidence" value="ECO:0007669"/>
    <property type="project" value="TreeGrafter"/>
</dbReference>
<dbReference type="SUPFAM" id="SSF56042">
    <property type="entry name" value="PurM C-terminal domain-like"/>
    <property type="match status" value="1"/>
</dbReference>
<gene>
    <name evidence="15" type="primary">purM</name>
    <name evidence="18" type="ORF">SAMN05443507_1117</name>
</gene>
<comment type="similarity">
    <text evidence="3 15">Belongs to the AIR synthase family.</text>
</comment>
<dbReference type="GO" id="GO:0004641">
    <property type="term" value="F:phosphoribosylformylglycinamidine cyclo-ligase activity"/>
    <property type="evidence" value="ECO:0007669"/>
    <property type="project" value="UniProtKB-UniRule"/>
</dbReference>